<dbReference type="InterPro" id="IPR001763">
    <property type="entry name" value="Rhodanese-like_dom"/>
</dbReference>
<proteinExistence type="predicted"/>
<evidence type="ECO:0000259" key="3">
    <source>
        <dbReference type="PROSITE" id="PS50206"/>
    </source>
</evidence>
<keyword evidence="1" id="KW-0808">Transferase</keyword>
<keyword evidence="2" id="KW-0677">Repeat</keyword>
<evidence type="ECO:0000313" key="5">
    <source>
        <dbReference type="Proteomes" id="UP000258102"/>
    </source>
</evidence>
<dbReference type="KEGG" id="ppis:B1L02_16450"/>
<dbReference type="Proteomes" id="UP000258102">
    <property type="component" value="Chromosome 1"/>
</dbReference>
<dbReference type="InterPro" id="IPR036873">
    <property type="entry name" value="Rhodanese-like_dom_sf"/>
</dbReference>
<dbReference type="PROSITE" id="PS50206">
    <property type="entry name" value="RHODANESE_3"/>
    <property type="match status" value="2"/>
</dbReference>
<dbReference type="Pfam" id="PF00581">
    <property type="entry name" value="Rhodanese"/>
    <property type="match status" value="2"/>
</dbReference>
<feature type="domain" description="Rhodanese" evidence="3">
    <location>
        <begin position="165"/>
        <end position="273"/>
    </location>
</feature>
<reference evidence="4 5" key="1">
    <citation type="submission" date="2018-08" db="EMBL/GenBank/DDBJ databases">
        <title>Whole Genome Sequences of Two Pseudoalteromonas piscicida Strains, DE1-A and DE2-A, which Exhibit Strong Antibacterial Activity against Vibrio vulnificus.</title>
        <authorList>
            <person name="Richards G.P."/>
            <person name="Needleman D.S."/>
            <person name="Watson M.A."/>
            <person name="Polson S.W."/>
        </authorList>
    </citation>
    <scope>NUCLEOTIDE SEQUENCE [LARGE SCALE GENOMIC DNA]</scope>
    <source>
        <strain evidence="4 5">DE2-A</strain>
    </source>
</reference>
<dbReference type="RefSeq" id="WP_088531885.1">
    <property type="nucleotide sequence ID" value="NZ_CP021646.1"/>
</dbReference>
<protein>
    <submittedName>
        <fullName evidence="4">Sulfurtransferase</fullName>
    </submittedName>
</protein>
<evidence type="ECO:0000256" key="2">
    <source>
        <dbReference type="ARBA" id="ARBA00022737"/>
    </source>
</evidence>
<dbReference type="EMBL" id="CP031761">
    <property type="protein sequence ID" value="AXR03496.1"/>
    <property type="molecule type" value="Genomic_DNA"/>
</dbReference>
<accession>A0AAD0RJJ3</accession>
<organism evidence="4 5">
    <name type="scientific">Pseudoalteromonas piscicida</name>
    <dbReference type="NCBI Taxonomy" id="43662"/>
    <lineage>
        <taxon>Bacteria</taxon>
        <taxon>Pseudomonadati</taxon>
        <taxon>Pseudomonadota</taxon>
        <taxon>Gammaproteobacteria</taxon>
        <taxon>Alteromonadales</taxon>
        <taxon>Pseudoalteromonadaceae</taxon>
        <taxon>Pseudoalteromonas</taxon>
    </lineage>
</organism>
<dbReference type="PANTHER" id="PTHR11364">
    <property type="entry name" value="THIOSULFATE SULFERTANSFERASE"/>
    <property type="match status" value="1"/>
</dbReference>
<dbReference type="CDD" id="cd01448">
    <property type="entry name" value="TST_Repeat_1"/>
    <property type="match status" value="1"/>
</dbReference>
<gene>
    <name evidence="4" type="ORF">D0511_16505</name>
</gene>
<dbReference type="SMART" id="SM00450">
    <property type="entry name" value="RHOD"/>
    <property type="match status" value="2"/>
</dbReference>
<dbReference type="SUPFAM" id="SSF52821">
    <property type="entry name" value="Rhodanese/Cell cycle control phosphatase"/>
    <property type="match status" value="2"/>
</dbReference>
<dbReference type="AlphaFoldDB" id="A0AAD0RJJ3"/>
<dbReference type="Gene3D" id="3.40.250.10">
    <property type="entry name" value="Rhodanese-like domain"/>
    <property type="match status" value="2"/>
</dbReference>
<dbReference type="CDD" id="cd01449">
    <property type="entry name" value="TST_Repeat_2"/>
    <property type="match status" value="1"/>
</dbReference>
<dbReference type="PANTHER" id="PTHR11364:SF27">
    <property type="entry name" value="SULFURTRANSFERASE"/>
    <property type="match status" value="1"/>
</dbReference>
<dbReference type="FunFam" id="3.40.250.10:FF:000001">
    <property type="entry name" value="Sulfurtransferase"/>
    <property type="match status" value="1"/>
</dbReference>
<name>A0AAD0RJJ3_PSEO7</name>
<feature type="domain" description="Rhodanese" evidence="3">
    <location>
        <begin position="39"/>
        <end position="128"/>
    </location>
</feature>
<sequence length="279" mass="30558">MKHVVDRDWLFANLGKVKVLDAGIVKPGQPGPYNAPAIIQGALRFDISGALANPHATSPNMCCNPAQFQAEMRQLGINQNDVLVAYDDKGMFSAARAWYMLKMMGHKQVYVLDGGLPTWCERQYPLSQAYAQAEQAENFVAAYDETAFVDKAAVLSNIDAELSCLFDARGAKRFTGEEAEPRADMRSGHVPKSKNLPYTSLLNADGCFKPLTELEVLYSDLSKDKTKPLIFSCGSGVTACILALVADELGYKHLTVYDGSWSEWGADPDVPVETSYTTI</sequence>
<evidence type="ECO:0000256" key="1">
    <source>
        <dbReference type="ARBA" id="ARBA00022679"/>
    </source>
</evidence>
<evidence type="ECO:0000313" key="4">
    <source>
        <dbReference type="EMBL" id="AXR03496.1"/>
    </source>
</evidence>
<dbReference type="GO" id="GO:0004792">
    <property type="term" value="F:thiosulfate-cyanide sulfurtransferase activity"/>
    <property type="evidence" value="ECO:0007669"/>
    <property type="project" value="TreeGrafter"/>
</dbReference>
<dbReference type="InterPro" id="IPR045078">
    <property type="entry name" value="TST/MPST-like"/>
</dbReference>